<dbReference type="EMBL" id="JXTH01000022">
    <property type="protein sequence ID" value="KIQ94506.1"/>
    <property type="molecule type" value="Genomic_DNA"/>
</dbReference>
<feature type="compositionally biased region" description="Basic residues" evidence="2">
    <location>
        <begin position="384"/>
        <end position="393"/>
    </location>
</feature>
<keyword evidence="1" id="KW-0051">Antiviral defense</keyword>
<name>A0A0D0S0S1_9BACL</name>
<proteinExistence type="predicted"/>
<evidence type="ECO:0000259" key="3">
    <source>
        <dbReference type="Pfam" id="PF03787"/>
    </source>
</evidence>
<dbReference type="GO" id="GO:0051607">
    <property type="term" value="P:defense response to virus"/>
    <property type="evidence" value="ECO:0007669"/>
    <property type="project" value="UniProtKB-KW"/>
</dbReference>
<evidence type="ECO:0000256" key="1">
    <source>
        <dbReference type="ARBA" id="ARBA00023118"/>
    </source>
</evidence>
<keyword evidence="5" id="KW-1185">Reference proteome</keyword>
<dbReference type="Pfam" id="PF03787">
    <property type="entry name" value="RAMPs"/>
    <property type="match status" value="1"/>
</dbReference>
<feature type="region of interest" description="Disordered" evidence="2">
    <location>
        <begin position="362"/>
        <end position="393"/>
    </location>
</feature>
<reference evidence="4 5" key="1">
    <citation type="submission" date="2015-01" db="EMBL/GenBank/DDBJ databases">
        <title>Draft genome of Anoxybacillus thermarum strain AF/04.</title>
        <authorList>
            <person name="Poli A."/>
            <person name="Nicolaus B."/>
            <person name="Chan K.-G."/>
            <person name="Kahar U.M."/>
            <person name="Yaakob A.S."/>
            <person name="Chan C.S."/>
            <person name="Goh K.M."/>
        </authorList>
    </citation>
    <scope>NUCLEOTIDE SEQUENCE [LARGE SCALE GENOMIC DNA]</scope>
    <source>
        <strain evidence="4 5">AF/04</strain>
    </source>
</reference>
<dbReference type="AlphaFoldDB" id="A0A0D0S0S1"/>
<evidence type="ECO:0000313" key="4">
    <source>
        <dbReference type="EMBL" id="KIQ94506.1"/>
    </source>
</evidence>
<dbReference type="InterPro" id="IPR005537">
    <property type="entry name" value="RAMP_III_fam"/>
</dbReference>
<organism evidence="4 5">
    <name type="scientific">Anoxybacillus thermarum</name>
    <dbReference type="NCBI Taxonomy" id="404937"/>
    <lineage>
        <taxon>Bacteria</taxon>
        <taxon>Bacillati</taxon>
        <taxon>Bacillota</taxon>
        <taxon>Bacilli</taxon>
        <taxon>Bacillales</taxon>
        <taxon>Anoxybacillaceae</taxon>
        <taxon>Anoxybacillus</taxon>
    </lineage>
</organism>
<comment type="caution">
    <text evidence="4">The sequence shown here is derived from an EMBL/GenBank/DDBJ whole genome shotgun (WGS) entry which is preliminary data.</text>
</comment>
<dbReference type="Proteomes" id="UP000032102">
    <property type="component" value="Unassembled WGS sequence"/>
</dbReference>
<dbReference type="PATRIC" id="fig|404937.3.peg.1456"/>
<feature type="domain" description="CRISPR type III-associated protein" evidence="3">
    <location>
        <begin position="57"/>
        <end position="283"/>
    </location>
</feature>
<dbReference type="CDD" id="cd09726">
    <property type="entry name" value="RAMP_I_III"/>
    <property type="match status" value="1"/>
</dbReference>
<dbReference type="RefSeq" id="WP_043965957.1">
    <property type="nucleotide sequence ID" value="NZ_JXTH01000022.1"/>
</dbReference>
<accession>A0A0D0S0S1</accession>
<evidence type="ECO:0000313" key="5">
    <source>
        <dbReference type="Proteomes" id="UP000032102"/>
    </source>
</evidence>
<gene>
    <name evidence="4" type="ORF">LH47_01384</name>
</gene>
<evidence type="ECO:0000256" key="2">
    <source>
        <dbReference type="SAM" id="MobiDB-lite"/>
    </source>
</evidence>
<protein>
    <submittedName>
        <fullName evidence="4">CRISPR-associated protein</fullName>
    </submittedName>
</protein>
<sequence>MSEFQPYDYIPISSPIEKKSIEFNENEKRWSGSIKVKMTVITPLIEVKETDHAVQKERGRTIPGSSIRGALRNAAEILWNGTVSVFKEDGRLIREEWKMSNSTIYSHCPVSHLFGFVASEKNKPQTEEFEQRIPSALGSKLKFSQAVLIEETFNGAFIQMNQLYSPRKKPPLRASNDGQKYFLGRKVYLAGRLKNVANTMKIIGSFKRISSFNDRDYFNPNARLNNRTSREYAVFPGTQYIFFIEFSKLTKEELADVLRLLELKEGYYHAIGKGKPLGLGRVRFEVEGIMRKDKSYYLQLDVTDSYDRLLKGKLLQETVNRYEANFHKYYELLEWDKFDNKKSYGSRNKKVYRYSELNNEVKESGVKNKSKKSSMNNSTDLRKTYAKRNKMTY</sequence>